<proteinExistence type="predicted"/>
<sequence>MDILLAVPTPVLTSIGLVLASACAGFILCHGLALLLPQDSADRRELALRKIELADRRRRSWRMANYSEEEAARPRPSASPVPTDQNLG</sequence>
<name>A0ABS2TXC4_9ACTN</name>
<comment type="caution">
    <text evidence="3">The sequence shown here is derived from an EMBL/GenBank/DDBJ whole genome shotgun (WGS) entry which is preliminary data.</text>
</comment>
<dbReference type="EMBL" id="JADKYB010000015">
    <property type="protein sequence ID" value="MBM9507993.1"/>
    <property type="molecule type" value="Genomic_DNA"/>
</dbReference>
<evidence type="ECO:0000313" key="4">
    <source>
        <dbReference type="Proteomes" id="UP000749040"/>
    </source>
</evidence>
<keyword evidence="2" id="KW-0812">Transmembrane</keyword>
<keyword evidence="2" id="KW-0472">Membrane</keyword>
<dbReference type="Proteomes" id="UP000749040">
    <property type="component" value="Unassembled WGS sequence"/>
</dbReference>
<reference evidence="3 4" key="1">
    <citation type="submission" date="2021-01" db="EMBL/GenBank/DDBJ databases">
        <title>Streptomyces acididurans sp. nov., isolated from a peat swamp forest soil.</title>
        <authorList>
            <person name="Chantavorakit T."/>
            <person name="Duangmal K."/>
        </authorList>
    </citation>
    <scope>NUCLEOTIDE SEQUENCE [LARGE SCALE GENOMIC DNA]</scope>
    <source>
        <strain evidence="3 4">KK5PA1</strain>
    </source>
</reference>
<organism evidence="3 4">
    <name type="scientific">Actinacidiphila acididurans</name>
    <dbReference type="NCBI Taxonomy" id="2784346"/>
    <lineage>
        <taxon>Bacteria</taxon>
        <taxon>Bacillati</taxon>
        <taxon>Actinomycetota</taxon>
        <taxon>Actinomycetes</taxon>
        <taxon>Kitasatosporales</taxon>
        <taxon>Streptomycetaceae</taxon>
        <taxon>Actinacidiphila</taxon>
    </lineage>
</organism>
<protein>
    <submittedName>
        <fullName evidence="3">Uncharacterized protein</fullName>
    </submittedName>
</protein>
<keyword evidence="2" id="KW-1133">Transmembrane helix</keyword>
<evidence type="ECO:0000256" key="2">
    <source>
        <dbReference type="SAM" id="Phobius"/>
    </source>
</evidence>
<keyword evidence="4" id="KW-1185">Reference proteome</keyword>
<accession>A0ABS2TXC4</accession>
<evidence type="ECO:0000313" key="3">
    <source>
        <dbReference type="EMBL" id="MBM9507993.1"/>
    </source>
</evidence>
<feature type="transmembrane region" description="Helical" evidence="2">
    <location>
        <begin position="12"/>
        <end position="36"/>
    </location>
</feature>
<dbReference type="RefSeq" id="WP_205359860.1">
    <property type="nucleotide sequence ID" value="NZ_JADKYB010000015.1"/>
</dbReference>
<evidence type="ECO:0000256" key="1">
    <source>
        <dbReference type="SAM" id="MobiDB-lite"/>
    </source>
</evidence>
<feature type="region of interest" description="Disordered" evidence="1">
    <location>
        <begin position="64"/>
        <end position="88"/>
    </location>
</feature>
<gene>
    <name evidence="3" type="ORF">ITX44_26275</name>
</gene>